<dbReference type="Pfam" id="PF01170">
    <property type="entry name" value="UPF0020"/>
    <property type="match status" value="1"/>
</dbReference>
<proteinExistence type="predicted"/>
<dbReference type="CDD" id="cd11715">
    <property type="entry name" value="THUMP_AdoMetMT"/>
    <property type="match status" value="1"/>
</dbReference>
<dbReference type="InterPro" id="IPR000241">
    <property type="entry name" value="RlmKL-like_Mtase"/>
</dbReference>
<dbReference type="HOGENOM" id="CLU_032119_3_0_7"/>
<evidence type="ECO:0000256" key="1">
    <source>
        <dbReference type="ARBA" id="ARBA00022603"/>
    </source>
</evidence>
<accession>Q2LXZ8</accession>
<evidence type="ECO:0000256" key="2">
    <source>
        <dbReference type="ARBA" id="ARBA00022679"/>
    </source>
</evidence>
<dbReference type="SUPFAM" id="SSF53335">
    <property type="entry name" value="S-adenosyl-L-methionine-dependent methyltransferases"/>
    <property type="match status" value="1"/>
</dbReference>
<dbReference type="RefSeq" id="WP_011418976.1">
    <property type="nucleotide sequence ID" value="NC_007759.1"/>
</dbReference>
<dbReference type="Gene3D" id="3.40.50.150">
    <property type="entry name" value="Vaccinia Virus protein VP39"/>
    <property type="match status" value="1"/>
</dbReference>
<dbReference type="Pfam" id="PF22020">
    <property type="entry name" value="RlmL_1st"/>
    <property type="match status" value="1"/>
</dbReference>
<evidence type="ECO:0000259" key="3">
    <source>
        <dbReference type="Pfam" id="PF01170"/>
    </source>
</evidence>
<dbReference type="AlphaFoldDB" id="Q2LXZ8"/>
<dbReference type="eggNOG" id="COG0116">
    <property type="taxonomic scope" value="Bacteria"/>
</dbReference>
<dbReference type="InterPro" id="IPR054170">
    <property type="entry name" value="RlmL_1st"/>
</dbReference>
<keyword evidence="6" id="KW-1185">Reference proteome</keyword>
<dbReference type="GO" id="GO:0008990">
    <property type="term" value="F:rRNA (guanine-N2-)-methyltransferase activity"/>
    <property type="evidence" value="ECO:0007669"/>
    <property type="project" value="TreeGrafter"/>
</dbReference>
<reference evidence="5 6" key="1">
    <citation type="journal article" date="2007" name="Proc. Natl. Acad. Sci. U.S.A.">
        <title>The genome of Syntrophus aciditrophicus: life at the thermodynamic limit of microbial growth.</title>
        <authorList>
            <person name="McInerney M.J."/>
            <person name="Rohlin L."/>
            <person name="Mouttaki H."/>
            <person name="Kim U."/>
            <person name="Krupp R.S."/>
            <person name="Rios-Hernandez L."/>
            <person name="Sieber J."/>
            <person name="Struchtemeyer C.G."/>
            <person name="Bhattacharyya A."/>
            <person name="Campbell J.W."/>
            <person name="Gunsalus R.P."/>
        </authorList>
    </citation>
    <scope>NUCLEOTIDE SEQUENCE [LARGE SCALE GENOMIC DNA]</scope>
    <source>
        <strain evidence="5 6">SB</strain>
    </source>
</reference>
<name>Q2LXZ8_SYNAS</name>
<dbReference type="EMBL" id="CP000252">
    <property type="protein sequence ID" value="ABC78962.1"/>
    <property type="molecule type" value="Genomic_DNA"/>
</dbReference>
<gene>
    <name evidence="5" type="ORF">SYN_00221</name>
</gene>
<evidence type="ECO:0000313" key="6">
    <source>
        <dbReference type="Proteomes" id="UP000001933"/>
    </source>
</evidence>
<dbReference type="InParanoid" id="Q2LXZ8"/>
<dbReference type="KEGG" id="sat:SYN_00221"/>
<feature type="domain" description="RlmL ferredoxin-like" evidence="4">
    <location>
        <begin position="15"/>
        <end position="69"/>
    </location>
</feature>
<dbReference type="InterPro" id="IPR002052">
    <property type="entry name" value="DNA_methylase_N6_adenine_CS"/>
</dbReference>
<dbReference type="FunCoup" id="Q2LXZ8">
    <property type="interactions" value="263"/>
</dbReference>
<dbReference type="STRING" id="56780.SYN_00221"/>
<dbReference type="InterPro" id="IPR029063">
    <property type="entry name" value="SAM-dependent_MTases_sf"/>
</dbReference>
<evidence type="ECO:0000313" key="5">
    <source>
        <dbReference type="EMBL" id="ABC78962.1"/>
    </source>
</evidence>
<dbReference type="Proteomes" id="UP000001933">
    <property type="component" value="Chromosome"/>
</dbReference>
<feature type="domain" description="Ribosomal RNA large subunit methyltransferase K/L-like methyltransferase" evidence="3">
    <location>
        <begin position="173"/>
        <end position="379"/>
    </location>
</feature>
<evidence type="ECO:0000259" key="4">
    <source>
        <dbReference type="Pfam" id="PF22020"/>
    </source>
</evidence>
<dbReference type="PANTHER" id="PTHR47313">
    <property type="entry name" value="RIBOSOMAL RNA LARGE SUBUNIT METHYLTRANSFERASE K/L"/>
    <property type="match status" value="1"/>
</dbReference>
<dbReference type="PANTHER" id="PTHR47313:SF1">
    <property type="entry name" value="RIBOSOMAL RNA LARGE SUBUNIT METHYLTRANSFERASE K_L"/>
    <property type="match status" value="1"/>
</dbReference>
<dbReference type="PROSITE" id="PS00092">
    <property type="entry name" value="N6_MTASE"/>
    <property type="match status" value="1"/>
</dbReference>
<protein>
    <submittedName>
        <fullName evidence="5">Predicted N6-adenine-specific DNA methylase</fullName>
    </submittedName>
</protein>
<organism evidence="5 6">
    <name type="scientific">Syntrophus aciditrophicus (strain SB)</name>
    <dbReference type="NCBI Taxonomy" id="56780"/>
    <lineage>
        <taxon>Bacteria</taxon>
        <taxon>Pseudomonadati</taxon>
        <taxon>Thermodesulfobacteriota</taxon>
        <taxon>Syntrophia</taxon>
        <taxon>Syntrophales</taxon>
        <taxon>Syntrophaceae</taxon>
        <taxon>Syntrophus</taxon>
    </lineage>
</organism>
<dbReference type="GO" id="GO:0003676">
    <property type="term" value="F:nucleic acid binding"/>
    <property type="evidence" value="ECO:0007669"/>
    <property type="project" value="InterPro"/>
</dbReference>
<sequence>MNSRRISLWKKFSRILVTCPKGIAPYLKNEIESLDFPVDYEREAAILTEGTLEDSLRLNLHLRTGHRVLYLLAEGAVNDPNELYRWIAGLSWESILHEDGYLCVTSTVDHPSIRDTRFANQKCKDAIVDRLQRICGRRPDSGPARDRAVVHLFWKGTRAQLYLDTSGEPLSRRGYRKIPVQAPMQETLAAAIVLATGWNGKGPFVNPMCGSGTIAIEAALIALNRAPGLLRSNFGFRHIKGFPAALWKELRRKAQEKAARRFPGQIIATDMDRRAIAAAEQNAVNAGVQNWIRLAVCDYTETDIPPEAGIVIMNPPYGERLGNVQKLEKTYAGMGNFLKNACPGYRGFIFTGNIELARKVGLKTRRRLVFFNSGIECRLLEYELYEGSYRDRMPPKEEELRHPEGN</sequence>
<keyword evidence="1 5" id="KW-0489">Methyltransferase</keyword>
<dbReference type="Gene3D" id="3.30.2130.30">
    <property type="match status" value="1"/>
</dbReference>
<dbReference type="GO" id="GO:0070043">
    <property type="term" value="F:rRNA (guanine-N7-)-methyltransferase activity"/>
    <property type="evidence" value="ECO:0007669"/>
    <property type="project" value="TreeGrafter"/>
</dbReference>
<keyword evidence="2" id="KW-0808">Transferase</keyword>